<evidence type="ECO:0000259" key="2">
    <source>
        <dbReference type="SMART" id="SM01069"/>
    </source>
</evidence>
<dbReference type="GO" id="GO:0031072">
    <property type="term" value="F:heat shock protein binding"/>
    <property type="evidence" value="ECO:0007669"/>
    <property type="project" value="TreeGrafter"/>
</dbReference>
<comment type="caution">
    <text evidence="3">The sequence shown here is derived from an EMBL/GenBank/DDBJ whole genome shotgun (WGS) entry which is preliminary data.</text>
</comment>
<accession>A0AAQ4DY04</accession>
<dbReference type="SUPFAM" id="SSF101391">
    <property type="entry name" value="Hsp90 co-chaperone CDC37"/>
    <property type="match status" value="1"/>
</dbReference>
<name>A0AAQ4DY04_AMBAM</name>
<organism evidence="3 4">
    <name type="scientific">Amblyomma americanum</name>
    <name type="common">Lone star tick</name>
    <dbReference type="NCBI Taxonomy" id="6943"/>
    <lineage>
        <taxon>Eukaryota</taxon>
        <taxon>Metazoa</taxon>
        <taxon>Ecdysozoa</taxon>
        <taxon>Arthropoda</taxon>
        <taxon>Chelicerata</taxon>
        <taxon>Arachnida</taxon>
        <taxon>Acari</taxon>
        <taxon>Parasitiformes</taxon>
        <taxon>Ixodida</taxon>
        <taxon>Ixodoidea</taxon>
        <taxon>Ixodidae</taxon>
        <taxon>Amblyomminae</taxon>
        <taxon>Amblyomma</taxon>
    </lineage>
</organism>
<dbReference type="SMART" id="SM01069">
    <property type="entry name" value="CDC37_C"/>
    <property type="match status" value="1"/>
</dbReference>
<dbReference type="EMBL" id="JARKHS020025561">
    <property type="protein sequence ID" value="KAK8767344.1"/>
    <property type="molecule type" value="Genomic_DNA"/>
</dbReference>
<dbReference type="AlphaFoldDB" id="A0AAQ4DY04"/>
<protein>
    <recommendedName>
        <fullName evidence="2">Cdc37 C-terminal domain-containing protein</fullName>
    </recommendedName>
</protein>
<dbReference type="PANTHER" id="PTHR12800">
    <property type="entry name" value="CDC37-RELATED"/>
    <property type="match status" value="1"/>
</dbReference>
<sequence length="118" mass="13727">MNELKKEREEFNKKKARIQMADQQYKDAFDDELKGFKERVQLRAREKLEEAVKEIEESLQKCFESRDLEMLKEVIATIPEEEARYHMKRCVDSGLWVPDAKAAEQGAQEASSETSGAE</sequence>
<keyword evidence="4" id="KW-1185">Reference proteome</keyword>
<dbReference type="GO" id="GO:0051087">
    <property type="term" value="F:protein-folding chaperone binding"/>
    <property type="evidence" value="ECO:0007669"/>
    <property type="project" value="TreeGrafter"/>
</dbReference>
<dbReference type="GO" id="GO:0051082">
    <property type="term" value="F:unfolded protein binding"/>
    <property type="evidence" value="ECO:0007669"/>
    <property type="project" value="TreeGrafter"/>
</dbReference>
<dbReference type="InterPro" id="IPR004918">
    <property type="entry name" value="Cdc37"/>
</dbReference>
<dbReference type="InterPro" id="IPR013873">
    <property type="entry name" value="Cdc37_C"/>
</dbReference>
<reference evidence="3 4" key="1">
    <citation type="journal article" date="2023" name="Arcadia Sci">
        <title>De novo assembly of a long-read Amblyomma americanum tick genome.</title>
        <authorList>
            <person name="Chou S."/>
            <person name="Poskanzer K.E."/>
            <person name="Rollins M."/>
            <person name="Thuy-Boun P.S."/>
        </authorList>
    </citation>
    <scope>NUCLEOTIDE SEQUENCE [LARGE SCALE GENOMIC DNA]</scope>
    <source>
        <strain evidence="3">F_SG_1</strain>
        <tissue evidence="3">Salivary glands</tissue>
    </source>
</reference>
<feature type="domain" description="Cdc37 C-terminal" evidence="2">
    <location>
        <begin position="40"/>
        <end position="118"/>
    </location>
</feature>
<dbReference type="PANTHER" id="PTHR12800:SF4">
    <property type="entry name" value="HSP90 CO-CHAPERONE CDC37"/>
    <property type="match status" value="1"/>
</dbReference>
<evidence type="ECO:0000313" key="4">
    <source>
        <dbReference type="Proteomes" id="UP001321473"/>
    </source>
</evidence>
<proteinExistence type="predicted"/>
<dbReference type="GO" id="GO:0050821">
    <property type="term" value="P:protein stabilization"/>
    <property type="evidence" value="ECO:0007669"/>
    <property type="project" value="TreeGrafter"/>
</dbReference>
<evidence type="ECO:0000313" key="3">
    <source>
        <dbReference type="EMBL" id="KAK8767344.1"/>
    </source>
</evidence>
<dbReference type="Pfam" id="PF08564">
    <property type="entry name" value="CDC37_C"/>
    <property type="match status" value="1"/>
</dbReference>
<keyword evidence="1" id="KW-0175">Coiled coil</keyword>
<feature type="coiled-coil region" evidence="1">
    <location>
        <begin position="1"/>
        <end position="65"/>
    </location>
</feature>
<dbReference type="GO" id="GO:0005737">
    <property type="term" value="C:cytoplasm"/>
    <property type="evidence" value="ECO:0007669"/>
    <property type="project" value="TreeGrafter"/>
</dbReference>
<dbReference type="Gene3D" id="1.20.58.610">
    <property type="entry name" value="Cdc37, Hsp90 binding domain"/>
    <property type="match status" value="1"/>
</dbReference>
<evidence type="ECO:0000256" key="1">
    <source>
        <dbReference type="SAM" id="Coils"/>
    </source>
</evidence>
<gene>
    <name evidence="3" type="ORF">V5799_005884</name>
</gene>
<dbReference type="InterPro" id="IPR038189">
    <property type="entry name" value="Cdc37_Hsp90-bd_sf"/>
</dbReference>
<dbReference type="GO" id="GO:0006457">
    <property type="term" value="P:protein folding"/>
    <property type="evidence" value="ECO:0007669"/>
    <property type="project" value="TreeGrafter"/>
</dbReference>
<dbReference type="Proteomes" id="UP001321473">
    <property type="component" value="Unassembled WGS sequence"/>
</dbReference>
<dbReference type="Gene3D" id="6.10.140.250">
    <property type="match status" value="1"/>
</dbReference>